<comment type="caution">
    <text evidence="1">The sequence shown here is derived from an EMBL/GenBank/DDBJ whole genome shotgun (WGS) entry which is preliminary data.</text>
</comment>
<organism evidence="1 2">
    <name type="scientific">Actinomadura adrarensis</name>
    <dbReference type="NCBI Taxonomy" id="1819600"/>
    <lineage>
        <taxon>Bacteria</taxon>
        <taxon>Bacillati</taxon>
        <taxon>Actinomycetota</taxon>
        <taxon>Actinomycetes</taxon>
        <taxon>Streptosporangiales</taxon>
        <taxon>Thermomonosporaceae</taxon>
        <taxon>Actinomadura</taxon>
    </lineage>
</organism>
<protein>
    <submittedName>
        <fullName evidence="1">Phage terminase large subunit</fullName>
    </submittedName>
</protein>
<dbReference type="Gene3D" id="3.40.50.300">
    <property type="entry name" value="P-loop containing nucleotide triphosphate hydrolases"/>
    <property type="match status" value="1"/>
</dbReference>
<sequence>MNLLDALPLSRKQVDYVVNSTAFVNLSEGSIRSGKTISSLLRWLMFVATAPRGGELVVVGRTRDSLNRNVFGPLQDPALFGPLAKLTSYTNGASTATILGRTVHVLGASDAKAEKVLRGLTCVGAYVDELTVVSEEFFQQLLGRCSVEGAQIFATTNPDSPAHWVKAKFLDRLGSLPDWRTWHFTLDDNPGLPQSVKDRYHRQYTGLWRRRFILGEWVAADGAVYDMWDPDVHVTPWASLPAMARLIGVGIDYGTTNP</sequence>
<dbReference type="Proteomes" id="UP001597083">
    <property type="component" value="Unassembled WGS sequence"/>
</dbReference>
<reference evidence="2" key="1">
    <citation type="journal article" date="2019" name="Int. J. Syst. Evol. Microbiol.">
        <title>The Global Catalogue of Microorganisms (GCM) 10K type strain sequencing project: providing services to taxonomists for standard genome sequencing and annotation.</title>
        <authorList>
            <consortium name="The Broad Institute Genomics Platform"/>
            <consortium name="The Broad Institute Genome Sequencing Center for Infectious Disease"/>
            <person name="Wu L."/>
            <person name="Ma J."/>
        </authorList>
    </citation>
    <scope>NUCLEOTIDE SEQUENCE [LARGE SCALE GENOMIC DNA]</scope>
    <source>
        <strain evidence="2">JCM 31696</strain>
    </source>
</reference>
<name>A0ABW3CHY5_9ACTN</name>
<dbReference type="EMBL" id="JBHTIR010002713">
    <property type="protein sequence ID" value="MFD0854129.1"/>
    <property type="molecule type" value="Genomic_DNA"/>
</dbReference>
<accession>A0ABW3CHY5</accession>
<gene>
    <name evidence="1" type="ORF">ACFQ07_17970</name>
</gene>
<keyword evidence="2" id="KW-1185">Reference proteome</keyword>
<dbReference type="Pfam" id="PF03237">
    <property type="entry name" value="Terminase_6N"/>
    <property type="match status" value="1"/>
</dbReference>
<proteinExistence type="predicted"/>
<evidence type="ECO:0000313" key="1">
    <source>
        <dbReference type="EMBL" id="MFD0854129.1"/>
    </source>
</evidence>
<dbReference type="InterPro" id="IPR027417">
    <property type="entry name" value="P-loop_NTPase"/>
</dbReference>
<evidence type="ECO:0000313" key="2">
    <source>
        <dbReference type="Proteomes" id="UP001597083"/>
    </source>
</evidence>
<feature type="non-terminal residue" evidence="1">
    <location>
        <position position="258"/>
    </location>
</feature>